<dbReference type="Gene3D" id="6.10.250.3110">
    <property type="match status" value="1"/>
</dbReference>
<proteinExistence type="inferred from homology"/>
<dbReference type="InterPro" id="IPR041691">
    <property type="entry name" value="Atg6/beclin_CC"/>
</dbReference>
<dbReference type="AlphaFoldDB" id="A0A8X6QJ12"/>
<sequence>MSVQVLHCDSVHSEVVNRGSALLHQVVSLQPDVNLKTIRMDSNIKLPLSDKYLSKDRTFAVNFACQRCCQPLKLHSSFRELDNQTLSELSAPLYTNSDRKDMQKLIETFQALSDESSVMRKIILPVKFTDAGSDFMVIDELSNLPLDNNQTLKVTGTLFDIMSDQSDVDHPLCEECTDNLLDQMDQQLKIADEELKEYRDFLIGLKMDDEEEDLEKLKPILLKLKETEARLQEELSQMETKQSKMKGVLRTYENECETLQREENKRWQEYCRIQRQLLLSEDNLHSVENQIIYTQGQLDKLIKTNVFNATFHIWHSGHFGTINGFRLGRLPNIPVEWGEINAAWGQTVLLLHSLAKKIDLTFKRYRLVPMGNHSLIEAFEGSKIQQLPLYCSGGIRYVLDNRFDQAMSGFLDCLQQFKEKVESGDASFHLPYRMEKGKIIDKRTGKYYSIKVQFNSEEQWTKALKFMLTNLKWALAWVSTQFQEHASELVDIPPSYEESVSTQLQEDGMTQIQDIPPK</sequence>
<accession>A0A8X6QJ12</accession>
<dbReference type="GO" id="GO:0034271">
    <property type="term" value="C:phosphatidylinositol 3-kinase complex, class III, type I"/>
    <property type="evidence" value="ECO:0007669"/>
    <property type="project" value="TreeGrafter"/>
</dbReference>
<keyword evidence="2 3" id="KW-0175">Coiled coil</keyword>
<organism evidence="6 7">
    <name type="scientific">Nephila pilipes</name>
    <name type="common">Giant wood spider</name>
    <name type="synonym">Nephila maculata</name>
    <dbReference type="NCBI Taxonomy" id="299642"/>
    <lineage>
        <taxon>Eukaryota</taxon>
        <taxon>Metazoa</taxon>
        <taxon>Ecdysozoa</taxon>
        <taxon>Arthropoda</taxon>
        <taxon>Chelicerata</taxon>
        <taxon>Arachnida</taxon>
        <taxon>Araneae</taxon>
        <taxon>Araneomorphae</taxon>
        <taxon>Entelegynae</taxon>
        <taxon>Araneoidea</taxon>
        <taxon>Nephilidae</taxon>
        <taxon>Nephila</taxon>
    </lineage>
</organism>
<feature type="domain" description="Atg6/beclin coiled-coil" evidence="5">
    <location>
        <begin position="171"/>
        <end position="298"/>
    </location>
</feature>
<protein>
    <submittedName>
        <fullName evidence="6">Beclin-1</fullName>
    </submittedName>
</protein>
<keyword evidence="7" id="KW-1185">Reference proteome</keyword>
<dbReference type="FunFam" id="1.10.418.40:FF:000001">
    <property type="entry name" value="beclin-1 isoform X1"/>
    <property type="match status" value="1"/>
</dbReference>
<dbReference type="PANTHER" id="PTHR12768">
    <property type="entry name" value="BECLIN 1"/>
    <property type="match status" value="1"/>
</dbReference>
<name>A0A8X6QJ12_NEPPI</name>
<dbReference type="GO" id="GO:0030674">
    <property type="term" value="F:protein-macromolecule adaptor activity"/>
    <property type="evidence" value="ECO:0007669"/>
    <property type="project" value="TreeGrafter"/>
</dbReference>
<dbReference type="Pfam" id="PF04111">
    <property type="entry name" value="APG6"/>
    <property type="match status" value="1"/>
</dbReference>
<dbReference type="GO" id="GO:0034272">
    <property type="term" value="C:phosphatidylinositol 3-kinase complex, class III, type II"/>
    <property type="evidence" value="ECO:0007669"/>
    <property type="project" value="TreeGrafter"/>
</dbReference>
<evidence type="ECO:0000313" key="6">
    <source>
        <dbReference type="EMBL" id="GFU24889.1"/>
    </source>
</evidence>
<evidence type="ECO:0000256" key="1">
    <source>
        <dbReference type="ARBA" id="ARBA00005965"/>
    </source>
</evidence>
<dbReference type="InterPro" id="IPR038274">
    <property type="entry name" value="Atg6/Beclin_C_sf"/>
</dbReference>
<dbReference type="InterPro" id="IPR007243">
    <property type="entry name" value="Atg6/Beclin"/>
</dbReference>
<dbReference type="PANTHER" id="PTHR12768:SF4">
    <property type="entry name" value="BECLIN-1"/>
    <property type="match status" value="1"/>
</dbReference>
<gene>
    <name evidence="6" type="primary">becn1</name>
    <name evidence="6" type="ORF">NPIL_29581</name>
</gene>
<comment type="similarity">
    <text evidence="1">Belongs to the beclin family.</text>
</comment>
<dbReference type="Gene3D" id="1.10.418.40">
    <property type="entry name" value="Autophagy protein 6/Beclin 1"/>
    <property type="match status" value="1"/>
</dbReference>
<dbReference type="GO" id="GO:0045324">
    <property type="term" value="P:late endosome to vacuole transport"/>
    <property type="evidence" value="ECO:0007669"/>
    <property type="project" value="TreeGrafter"/>
</dbReference>
<dbReference type="GO" id="GO:0006995">
    <property type="term" value="P:cellular response to nitrogen starvation"/>
    <property type="evidence" value="ECO:0007669"/>
    <property type="project" value="TreeGrafter"/>
</dbReference>
<evidence type="ECO:0000313" key="7">
    <source>
        <dbReference type="Proteomes" id="UP000887013"/>
    </source>
</evidence>
<dbReference type="GO" id="GO:0000423">
    <property type="term" value="P:mitophagy"/>
    <property type="evidence" value="ECO:0007669"/>
    <property type="project" value="TreeGrafter"/>
</dbReference>
<dbReference type="InterPro" id="IPR040455">
    <property type="entry name" value="Atg6_BARA"/>
</dbReference>
<dbReference type="GO" id="GO:0043548">
    <property type="term" value="F:phosphatidylinositol 3-kinase binding"/>
    <property type="evidence" value="ECO:0007669"/>
    <property type="project" value="TreeGrafter"/>
</dbReference>
<evidence type="ECO:0000259" key="5">
    <source>
        <dbReference type="Pfam" id="PF17675"/>
    </source>
</evidence>
<evidence type="ECO:0000259" key="4">
    <source>
        <dbReference type="Pfam" id="PF04111"/>
    </source>
</evidence>
<feature type="coiled-coil region" evidence="3">
    <location>
        <begin position="181"/>
        <end position="262"/>
    </location>
</feature>
<dbReference type="Pfam" id="PF17675">
    <property type="entry name" value="APG6_N"/>
    <property type="match status" value="1"/>
</dbReference>
<feature type="domain" description="Atg6 BARA" evidence="4">
    <location>
        <begin position="301"/>
        <end position="479"/>
    </location>
</feature>
<comment type="caution">
    <text evidence="6">The sequence shown here is derived from an EMBL/GenBank/DDBJ whole genome shotgun (WGS) entry which is preliminary data.</text>
</comment>
<reference evidence="6" key="1">
    <citation type="submission" date="2020-08" db="EMBL/GenBank/DDBJ databases">
        <title>Multicomponent nature underlies the extraordinary mechanical properties of spider dragline silk.</title>
        <authorList>
            <person name="Kono N."/>
            <person name="Nakamura H."/>
            <person name="Mori M."/>
            <person name="Yoshida Y."/>
            <person name="Ohtoshi R."/>
            <person name="Malay A.D."/>
            <person name="Moran D.A.P."/>
            <person name="Tomita M."/>
            <person name="Numata K."/>
            <person name="Arakawa K."/>
        </authorList>
    </citation>
    <scope>NUCLEOTIDE SEQUENCE</scope>
</reference>
<evidence type="ECO:0000256" key="3">
    <source>
        <dbReference type="SAM" id="Coils"/>
    </source>
</evidence>
<dbReference type="GO" id="GO:0000407">
    <property type="term" value="C:phagophore assembly site"/>
    <property type="evidence" value="ECO:0007669"/>
    <property type="project" value="TreeGrafter"/>
</dbReference>
<dbReference type="OrthoDB" id="20368at2759"/>
<dbReference type="EMBL" id="BMAW01128305">
    <property type="protein sequence ID" value="GFU24889.1"/>
    <property type="molecule type" value="Genomic_DNA"/>
</dbReference>
<dbReference type="GO" id="GO:0000045">
    <property type="term" value="P:autophagosome assembly"/>
    <property type="evidence" value="ECO:0007669"/>
    <property type="project" value="TreeGrafter"/>
</dbReference>
<evidence type="ECO:0000256" key="2">
    <source>
        <dbReference type="ARBA" id="ARBA00023054"/>
    </source>
</evidence>
<dbReference type="Proteomes" id="UP000887013">
    <property type="component" value="Unassembled WGS sequence"/>
</dbReference>